<evidence type="ECO:0000313" key="3">
    <source>
        <dbReference type="EMBL" id="OGE88610.1"/>
    </source>
</evidence>
<protein>
    <recommendedName>
        <fullName evidence="2">SHOCT domain-containing protein</fullName>
    </recommendedName>
</protein>
<gene>
    <name evidence="3" type="ORF">A2722_04090</name>
</gene>
<dbReference type="Proteomes" id="UP000178377">
    <property type="component" value="Unassembled WGS sequence"/>
</dbReference>
<dbReference type="EMBL" id="MFEO01000031">
    <property type="protein sequence ID" value="OGE88610.1"/>
    <property type="molecule type" value="Genomic_DNA"/>
</dbReference>
<dbReference type="STRING" id="1817828.A2722_04090"/>
<feature type="transmembrane region" description="Helical" evidence="1">
    <location>
        <begin position="12"/>
        <end position="36"/>
    </location>
</feature>
<comment type="caution">
    <text evidence="3">The sequence shown here is derived from an EMBL/GenBank/DDBJ whole genome shotgun (WGS) entry which is preliminary data.</text>
</comment>
<keyword evidence="1" id="KW-1133">Transmembrane helix</keyword>
<keyword evidence="1" id="KW-0812">Transmembrane</keyword>
<organism evidence="3 4">
    <name type="scientific">Candidatus Doudnabacteria bacterium RIFCSPHIGHO2_01_FULL_50_11</name>
    <dbReference type="NCBI Taxonomy" id="1817828"/>
    <lineage>
        <taxon>Bacteria</taxon>
        <taxon>Candidatus Doudnaibacteriota</taxon>
    </lineage>
</organism>
<dbReference type="InterPro" id="IPR018649">
    <property type="entry name" value="SHOCT"/>
</dbReference>
<sequence>MMGYYGYDHMSGWGLMGFFFMATFWVLVIALVIWLARSGSGLNTDGPTDHAMEALRERYAKGEMSKEEFEAKKKDLLH</sequence>
<evidence type="ECO:0000259" key="2">
    <source>
        <dbReference type="Pfam" id="PF09851"/>
    </source>
</evidence>
<dbReference type="AlphaFoldDB" id="A0A1F5PG10"/>
<dbReference type="CDD" id="cd11586">
    <property type="entry name" value="VbhA_like"/>
    <property type="match status" value="1"/>
</dbReference>
<accession>A0A1F5PG10</accession>
<dbReference type="Pfam" id="PF09851">
    <property type="entry name" value="SHOCT"/>
    <property type="match status" value="1"/>
</dbReference>
<evidence type="ECO:0000313" key="4">
    <source>
        <dbReference type="Proteomes" id="UP000178377"/>
    </source>
</evidence>
<reference evidence="3 4" key="1">
    <citation type="journal article" date="2016" name="Nat. Commun.">
        <title>Thousands of microbial genomes shed light on interconnected biogeochemical processes in an aquifer system.</title>
        <authorList>
            <person name="Anantharaman K."/>
            <person name="Brown C.T."/>
            <person name="Hug L.A."/>
            <person name="Sharon I."/>
            <person name="Castelle C.J."/>
            <person name="Probst A.J."/>
            <person name="Thomas B.C."/>
            <person name="Singh A."/>
            <person name="Wilkins M.J."/>
            <person name="Karaoz U."/>
            <person name="Brodie E.L."/>
            <person name="Williams K.H."/>
            <person name="Hubbard S.S."/>
            <person name="Banfield J.F."/>
        </authorList>
    </citation>
    <scope>NUCLEOTIDE SEQUENCE [LARGE SCALE GENOMIC DNA]</scope>
</reference>
<dbReference type="InterPro" id="IPR033788">
    <property type="entry name" value="VbhA-like"/>
</dbReference>
<name>A0A1F5PG10_9BACT</name>
<proteinExistence type="predicted"/>
<feature type="domain" description="SHOCT" evidence="2">
    <location>
        <begin position="51"/>
        <end position="77"/>
    </location>
</feature>
<keyword evidence="1" id="KW-0472">Membrane</keyword>
<evidence type="ECO:0000256" key="1">
    <source>
        <dbReference type="SAM" id="Phobius"/>
    </source>
</evidence>